<gene>
    <name evidence="1" type="ORF">LMG26845_00445</name>
</gene>
<proteinExistence type="predicted"/>
<dbReference type="EMBL" id="CADIJR010000002">
    <property type="protein sequence ID" value="CAB3627526.1"/>
    <property type="molecule type" value="Genomic_DNA"/>
</dbReference>
<dbReference type="GeneID" id="92896282"/>
<dbReference type="AlphaFoldDB" id="A0A6J4ZI79"/>
<evidence type="ECO:0000313" key="1">
    <source>
        <dbReference type="EMBL" id="CAB3627526.1"/>
    </source>
</evidence>
<dbReference type="RefSeq" id="WP_054435096.1">
    <property type="nucleotide sequence ID" value="NZ_CADIJR010000002.1"/>
</dbReference>
<organism evidence="1 2">
    <name type="scientific">Achromobacter insuavis</name>
    <dbReference type="NCBI Taxonomy" id="1287735"/>
    <lineage>
        <taxon>Bacteria</taxon>
        <taxon>Pseudomonadati</taxon>
        <taxon>Pseudomonadota</taxon>
        <taxon>Betaproteobacteria</taxon>
        <taxon>Burkholderiales</taxon>
        <taxon>Alcaligenaceae</taxon>
        <taxon>Achromobacter</taxon>
    </lineage>
</organism>
<accession>A0A6J4ZI79</accession>
<name>A0A6J4ZI79_9BURK</name>
<keyword evidence="2" id="KW-1185">Reference proteome</keyword>
<reference evidence="1 2" key="1">
    <citation type="submission" date="2020-04" db="EMBL/GenBank/DDBJ databases">
        <authorList>
            <person name="De Canck E."/>
        </authorList>
    </citation>
    <scope>NUCLEOTIDE SEQUENCE [LARGE SCALE GENOMIC DNA]</scope>
    <source>
        <strain evidence="1 2">LMG 26845</strain>
    </source>
</reference>
<dbReference type="Proteomes" id="UP000507979">
    <property type="component" value="Unassembled WGS sequence"/>
</dbReference>
<evidence type="ECO:0000313" key="2">
    <source>
        <dbReference type="Proteomes" id="UP000507979"/>
    </source>
</evidence>
<protein>
    <submittedName>
        <fullName evidence="1">Uncharacterized protein</fullName>
    </submittedName>
</protein>
<sequence>MSAPNAIAPLQSARLGLLHVLAILDAANNLPVNDIADLDILVGAARDLCGRHLEEVDGAIDALKAGGAA</sequence>